<dbReference type="Gramene" id="KQL12092">
    <property type="protein sequence ID" value="KQL12092"/>
    <property type="gene ID" value="SETIT_008744mg"/>
</dbReference>
<dbReference type="InParanoid" id="K3Y3F9"/>
<reference evidence="2" key="1">
    <citation type="journal article" date="2012" name="Nat. Biotechnol.">
        <title>Reference genome sequence of the model plant Setaria.</title>
        <authorList>
            <person name="Bennetzen J.L."/>
            <person name="Schmutz J."/>
            <person name="Wang H."/>
            <person name="Percifield R."/>
            <person name="Hawkins J."/>
            <person name="Pontaroli A.C."/>
            <person name="Estep M."/>
            <person name="Feng L."/>
            <person name="Vaughn J.N."/>
            <person name="Grimwood J."/>
            <person name="Jenkins J."/>
            <person name="Barry K."/>
            <person name="Lindquist E."/>
            <person name="Hellsten U."/>
            <person name="Deshpande S."/>
            <person name="Wang X."/>
            <person name="Wu X."/>
            <person name="Mitros T."/>
            <person name="Triplett J."/>
            <person name="Yang X."/>
            <person name="Ye C.Y."/>
            <person name="Mauro-Herrera M."/>
            <person name="Wang L."/>
            <person name="Li P."/>
            <person name="Sharma M."/>
            <person name="Sharma R."/>
            <person name="Ronald P.C."/>
            <person name="Panaud O."/>
            <person name="Kellogg E.A."/>
            <person name="Brutnell T.P."/>
            <person name="Doust A.N."/>
            <person name="Tuskan G.A."/>
            <person name="Rokhsar D."/>
            <person name="Devos K.M."/>
        </authorList>
    </citation>
    <scope>NUCLEOTIDE SEQUENCE [LARGE SCALE GENOMIC DNA]</scope>
    <source>
        <strain evidence="2">cv. Yugu1</strain>
    </source>
</reference>
<keyword evidence="2" id="KW-1185">Reference proteome</keyword>
<organism evidence="1 2">
    <name type="scientific">Setaria italica</name>
    <name type="common">Foxtail millet</name>
    <name type="synonym">Panicum italicum</name>
    <dbReference type="NCBI Taxonomy" id="4555"/>
    <lineage>
        <taxon>Eukaryota</taxon>
        <taxon>Viridiplantae</taxon>
        <taxon>Streptophyta</taxon>
        <taxon>Embryophyta</taxon>
        <taxon>Tracheophyta</taxon>
        <taxon>Spermatophyta</taxon>
        <taxon>Magnoliopsida</taxon>
        <taxon>Liliopsida</taxon>
        <taxon>Poales</taxon>
        <taxon>Poaceae</taxon>
        <taxon>PACMAD clade</taxon>
        <taxon>Panicoideae</taxon>
        <taxon>Panicodae</taxon>
        <taxon>Paniceae</taxon>
        <taxon>Cenchrinae</taxon>
        <taxon>Setaria</taxon>
    </lineage>
</organism>
<dbReference type="Proteomes" id="UP000004995">
    <property type="component" value="Unassembled WGS sequence"/>
</dbReference>
<evidence type="ECO:0000313" key="1">
    <source>
        <dbReference type="EnsemblPlants" id="KQL12092"/>
    </source>
</evidence>
<dbReference type="EMBL" id="AGNK02002693">
    <property type="status" value="NOT_ANNOTATED_CDS"/>
    <property type="molecule type" value="Genomic_DNA"/>
</dbReference>
<sequence>MGQKILPFKFTIRCEFDILSIIICFQLMKTDTTGKHQRGLLVSIVYFILKSQPSSYLRPTQMSNPNTTKIMQGFPNFLHQS</sequence>
<name>K3Y3F9_SETIT</name>
<dbReference type="EnsemblPlants" id="KQL12092">
    <property type="protein sequence ID" value="KQL12092"/>
    <property type="gene ID" value="SETIT_008744mg"/>
</dbReference>
<dbReference type="AlphaFoldDB" id="K3Y3F9"/>
<protein>
    <submittedName>
        <fullName evidence="1">Uncharacterized protein</fullName>
    </submittedName>
</protein>
<proteinExistence type="predicted"/>
<accession>K3Y3F9</accession>
<reference evidence="1" key="2">
    <citation type="submission" date="2018-08" db="UniProtKB">
        <authorList>
            <consortium name="EnsemblPlants"/>
        </authorList>
    </citation>
    <scope>IDENTIFICATION</scope>
    <source>
        <strain evidence="1">Yugu1</strain>
    </source>
</reference>
<dbReference type="HOGENOM" id="CLU_2578411_0_0_1"/>
<evidence type="ECO:0000313" key="2">
    <source>
        <dbReference type="Proteomes" id="UP000004995"/>
    </source>
</evidence>